<name>A0ABT2PU46_9MOLU</name>
<organism evidence="1 2">
    <name type="scientific">Paracholeplasma vituli</name>
    <dbReference type="NCBI Taxonomy" id="69473"/>
    <lineage>
        <taxon>Bacteria</taxon>
        <taxon>Bacillati</taxon>
        <taxon>Mycoplasmatota</taxon>
        <taxon>Mollicutes</taxon>
        <taxon>Acholeplasmatales</taxon>
        <taxon>Acholeplasmataceae</taxon>
        <taxon>Paracholeplasma</taxon>
    </lineage>
</organism>
<accession>A0ABT2PU46</accession>
<gene>
    <name evidence="1" type="ORF">N7603_02075</name>
</gene>
<comment type="caution">
    <text evidence="1">The sequence shown here is derived from an EMBL/GenBank/DDBJ whole genome shotgun (WGS) entry which is preliminary data.</text>
</comment>
<evidence type="ECO:0000313" key="2">
    <source>
        <dbReference type="Proteomes" id="UP001209076"/>
    </source>
</evidence>
<proteinExistence type="predicted"/>
<reference evidence="2" key="1">
    <citation type="submission" date="2023-07" db="EMBL/GenBank/DDBJ databases">
        <title>Novel Mycoplasma species identified in domestic and wild animals.</title>
        <authorList>
            <person name="Volokhov D.V."/>
            <person name="Furtak V.A."/>
            <person name="Zagorodnyaya T.A."/>
        </authorList>
    </citation>
    <scope>NUCLEOTIDE SEQUENCE [LARGE SCALE GENOMIC DNA]</scope>
    <source>
        <strain evidence="2">92-19</strain>
    </source>
</reference>
<protein>
    <submittedName>
        <fullName evidence="1">Uncharacterized protein</fullName>
    </submittedName>
</protein>
<dbReference type="Proteomes" id="UP001209076">
    <property type="component" value="Unassembled WGS sequence"/>
</dbReference>
<dbReference type="EMBL" id="JAOEGN010000003">
    <property type="protein sequence ID" value="MCU0104442.1"/>
    <property type="molecule type" value="Genomic_DNA"/>
</dbReference>
<keyword evidence="2" id="KW-1185">Reference proteome</keyword>
<dbReference type="RefSeq" id="WP_262095677.1">
    <property type="nucleotide sequence ID" value="NZ_JAOEGN010000003.1"/>
</dbReference>
<evidence type="ECO:0000313" key="1">
    <source>
        <dbReference type="EMBL" id="MCU0104442.1"/>
    </source>
</evidence>
<sequence>MEKQVSISGREYRLKSSLYSIISYKNTFGSELFSDISGIDKLGNGNDDVSKVIDTIFRIFYILHKPFTSKSYDDFLNEFDFDILSNQEELTKLSQVIAEVFSTTKNVVGGSIEKR</sequence>